<keyword evidence="8" id="KW-1185">Reference proteome</keyword>
<evidence type="ECO:0000256" key="2">
    <source>
        <dbReference type="ARBA" id="ARBA00022692"/>
    </source>
</evidence>
<feature type="transmembrane region" description="Helical" evidence="5">
    <location>
        <begin position="205"/>
        <end position="225"/>
    </location>
</feature>
<dbReference type="EMBL" id="CAWYQH010000119">
    <property type="protein sequence ID" value="CAK8690866.1"/>
    <property type="molecule type" value="Genomic_DNA"/>
</dbReference>
<evidence type="ECO:0000256" key="1">
    <source>
        <dbReference type="ARBA" id="ARBA00004141"/>
    </source>
</evidence>
<evidence type="ECO:0000313" key="8">
    <source>
        <dbReference type="Proteomes" id="UP001642483"/>
    </source>
</evidence>
<dbReference type="Gene3D" id="1.20.1250.20">
    <property type="entry name" value="MFS general substrate transporter like domains"/>
    <property type="match status" value="1"/>
</dbReference>
<dbReference type="Pfam" id="PF00083">
    <property type="entry name" value="Sugar_tr"/>
    <property type="match status" value="1"/>
</dbReference>
<feature type="transmembrane region" description="Helical" evidence="5">
    <location>
        <begin position="178"/>
        <end position="199"/>
    </location>
</feature>
<keyword evidence="4 5" id="KW-0472">Membrane</keyword>
<dbReference type="InterPro" id="IPR036259">
    <property type="entry name" value="MFS_trans_sf"/>
</dbReference>
<protein>
    <recommendedName>
        <fullName evidence="6">Major facilitator superfamily (MFS) profile domain-containing protein</fullName>
    </recommendedName>
</protein>
<evidence type="ECO:0000256" key="3">
    <source>
        <dbReference type="ARBA" id="ARBA00022989"/>
    </source>
</evidence>
<keyword evidence="3 5" id="KW-1133">Transmembrane helix</keyword>
<evidence type="ECO:0000256" key="4">
    <source>
        <dbReference type="ARBA" id="ARBA00023136"/>
    </source>
</evidence>
<feature type="transmembrane region" description="Helical" evidence="5">
    <location>
        <begin position="398"/>
        <end position="419"/>
    </location>
</feature>
<sequence length="576" mass="64124">MTYEKILKKVGSFGRYQKWLCFYLFLSSVPNGYLVLSIVFAGLTPPHRCYVPELDGTNSSHYSTVNTASNSSEKYNRESLNEMLDVFIPRDNDGNYNKCHMFNGTVSSNVTNSSSQIVVCQHGWKYDIDNGRTTFVTEWNLVCSRSTIPPIITSIFMIGVMVGSALCGILADKVGRRPMFLAGTVLMFIFFGVCGLAPSPTVFSVMMFFSGASNLINYATAFVLASEIVDTTKRVAIGTITVGGFAVGYMLIPLVAYFITDWKMIYIATGLSGVAFLPYFWLIPESPRWLYTKERYVEFKSLMAKIGHANGLSKVEVKNLFQDGQFEGQPDADEGLQPTTDKHIWYPVEEKSHPPYCEMIRNSITRFRFFNICFTWFSNAVIYYGISLNTSNLGGSPYFNCFIAAAVEIPAYVIVIFSLKKIGRKQLVIGTILVSGVACGLVPFLREVSVPLSIAMAMVGKFGVAASFDVVYIYCAELFPTVIRNTSVGFGSTSARIGAAVAPYLIYLEQTNAVLPYTIMLILSVTSALLTVFLPETGQKPLPETYEDLERYMPRLSWMKVKKLRANKKDRISAVI</sequence>
<dbReference type="InterPro" id="IPR020846">
    <property type="entry name" value="MFS_dom"/>
</dbReference>
<proteinExistence type="predicted"/>
<organism evidence="7 8">
    <name type="scientific">Clavelina lepadiformis</name>
    <name type="common">Light-bulb sea squirt</name>
    <name type="synonym">Ascidia lepadiformis</name>
    <dbReference type="NCBI Taxonomy" id="159417"/>
    <lineage>
        <taxon>Eukaryota</taxon>
        <taxon>Metazoa</taxon>
        <taxon>Chordata</taxon>
        <taxon>Tunicata</taxon>
        <taxon>Ascidiacea</taxon>
        <taxon>Aplousobranchia</taxon>
        <taxon>Clavelinidae</taxon>
        <taxon>Clavelina</taxon>
    </lineage>
</organism>
<feature type="transmembrane region" description="Helical" evidence="5">
    <location>
        <begin position="20"/>
        <end position="43"/>
    </location>
</feature>
<gene>
    <name evidence="7" type="ORF">CVLEPA_LOCUS23426</name>
</gene>
<feature type="transmembrane region" description="Helical" evidence="5">
    <location>
        <begin position="452"/>
        <end position="475"/>
    </location>
</feature>
<name>A0ABP0GGF7_CLALP</name>
<feature type="transmembrane region" description="Helical" evidence="5">
    <location>
        <begin position="237"/>
        <end position="259"/>
    </location>
</feature>
<accession>A0ABP0GGF7</accession>
<feature type="domain" description="Major facilitator superfamily (MFS) profile" evidence="6">
    <location>
        <begin position="100"/>
        <end position="539"/>
    </location>
</feature>
<evidence type="ECO:0000256" key="5">
    <source>
        <dbReference type="SAM" id="Phobius"/>
    </source>
</evidence>
<dbReference type="Proteomes" id="UP001642483">
    <property type="component" value="Unassembled WGS sequence"/>
</dbReference>
<dbReference type="InterPro" id="IPR005828">
    <property type="entry name" value="MFS_sugar_transport-like"/>
</dbReference>
<reference evidence="7 8" key="1">
    <citation type="submission" date="2024-02" db="EMBL/GenBank/DDBJ databases">
        <authorList>
            <person name="Daric V."/>
            <person name="Darras S."/>
        </authorList>
    </citation>
    <scope>NUCLEOTIDE SEQUENCE [LARGE SCALE GENOMIC DNA]</scope>
</reference>
<dbReference type="PROSITE" id="PS50850">
    <property type="entry name" value="MFS"/>
    <property type="match status" value="1"/>
</dbReference>
<feature type="transmembrane region" description="Helical" evidence="5">
    <location>
        <begin position="151"/>
        <end position="171"/>
    </location>
</feature>
<feature type="transmembrane region" description="Helical" evidence="5">
    <location>
        <begin position="265"/>
        <end position="283"/>
    </location>
</feature>
<comment type="caution">
    <text evidence="7">The sequence shown here is derived from an EMBL/GenBank/DDBJ whole genome shotgun (WGS) entry which is preliminary data.</text>
</comment>
<dbReference type="CDD" id="cd17317">
    <property type="entry name" value="MFS_SLC22"/>
    <property type="match status" value="1"/>
</dbReference>
<comment type="subcellular location">
    <subcellularLocation>
        <location evidence="1">Membrane</location>
        <topology evidence="1">Multi-pass membrane protein</topology>
    </subcellularLocation>
</comment>
<feature type="transmembrane region" description="Helical" evidence="5">
    <location>
        <begin position="426"/>
        <end position="446"/>
    </location>
</feature>
<feature type="transmembrane region" description="Helical" evidence="5">
    <location>
        <begin position="369"/>
        <end position="386"/>
    </location>
</feature>
<dbReference type="SUPFAM" id="SSF103473">
    <property type="entry name" value="MFS general substrate transporter"/>
    <property type="match status" value="1"/>
</dbReference>
<keyword evidence="2 5" id="KW-0812">Transmembrane</keyword>
<evidence type="ECO:0000313" key="7">
    <source>
        <dbReference type="EMBL" id="CAK8690866.1"/>
    </source>
</evidence>
<feature type="transmembrane region" description="Helical" evidence="5">
    <location>
        <begin position="514"/>
        <end position="534"/>
    </location>
</feature>
<dbReference type="PANTHER" id="PTHR24064">
    <property type="entry name" value="SOLUTE CARRIER FAMILY 22 MEMBER"/>
    <property type="match status" value="1"/>
</dbReference>
<evidence type="ECO:0000259" key="6">
    <source>
        <dbReference type="PROSITE" id="PS50850"/>
    </source>
</evidence>